<evidence type="ECO:0000313" key="8">
    <source>
        <dbReference type="EMBL" id="SAY76069.1"/>
    </source>
</evidence>
<evidence type="ECO:0000256" key="3">
    <source>
        <dbReference type="ARBA" id="ARBA00023163"/>
    </source>
</evidence>
<dbReference type="SMR" id="A0A133CTS1"/>
<reference evidence="6 10" key="2">
    <citation type="submission" date="2017-02" db="EMBL/GenBank/DDBJ databases">
        <title>Clonality and virulence of isolates of VRE in Hematopoietic Stem Cell Transplanted (HSCT) patients.</title>
        <authorList>
            <person name="Marchi A.P."/>
            <person name="Martins R.C."/>
            <person name="Marie S.K."/>
            <person name="Levin A.S."/>
            <person name="Costa S.F."/>
        </authorList>
    </citation>
    <scope>NUCLEOTIDE SEQUENCE [LARGE SCALE GENOMIC DNA]</scope>
    <source>
        <strain evidence="6 10">LIM1759</strain>
    </source>
</reference>
<evidence type="ECO:0000259" key="4">
    <source>
        <dbReference type="PROSITE" id="PS01124"/>
    </source>
</evidence>
<evidence type="ECO:0000313" key="7">
    <source>
        <dbReference type="EMBL" id="PZM55665.1"/>
    </source>
</evidence>
<evidence type="ECO:0000313" key="10">
    <source>
        <dbReference type="Proteomes" id="UP000191171"/>
    </source>
</evidence>
<dbReference type="EMBL" id="MVGJ01000017">
    <property type="protein sequence ID" value="OOL83398.1"/>
    <property type="molecule type" value="Genomic_DNA"/>
</dbReference>
<keyword evidence="2" id="KW-0238">DNA-binding</keyword>
<dbReference type="Proteomes" id="UP000469871">
    <property type="component" value="Unassembled WGS sequence"/>
</dbReference>
<sequence>MVLLLTNNQSSNLVKKTLTYSIDTHLHLSAAPYFRLLINESANLYAEFAHKSIELDNPSLLFIDKQQEVQIFSTQKETQTFIIIQFYFDEQLLAHITGQSFSIDQEITSIITFLKNEQFKIDYLKHSKPAISYDQEINSFFILCQQMSIHLLSLLVTYCLQKIQLSSLPRHYQQELALLTIPSNEKVIPKKKHILYSDELVDPIIRYLEEHLSENFLLEQLAQIFFISPASLKKHFRKVNGKSVISYFKELKMEKAKRLVLENELTYTEIADILGFHSIHHFSSAFKKYTGLSPSKYYLSLK</sequence>
<dbReference type="EMBL" id="FKLM01000005">
    <property type="protein sequence ID" value="SAY76069.1"/>
    <property type="molecule type" value="Genomic_DNA"/>
</dbReference>
<reference evidence="5 12" key="4">
    <citation type="submission" date="2019-10" db="EMBL/GenBank/DDBJ databases">
        <title>Evolutionary dynamics of vancomycin-resistant Enterococcus faecium during gastrointestinal tract colonization and bloodstream infection in immunocompromised pediatric patients.</title>
        <authorList>
            <person name="Chilambi G.S."/>
            <person name="Nordstrom H.R."/>
            <person name="Evans D.R."/>
            <person name="Ferrolino J."/>
            <person name="Hayden R.T."/>
            <person name="Maron G.M."/>
            <person name="Vo A.N."/>
            <person name="Gilmore M.S."/>
            <person name="Wolf J."/>
            <person name="Rosch J.W."/>
            <person name="Van Tyne D."/>
        </authorList>
    </citation>
    <scope>NUCLEOTIDE SEQUENCE [LARGE SCALE GENOMIC DNA]</scope>
    <source>
        <strain evidence="5 12">VRECG27</strain>
    </source>
</reference>
<feature type="domain" description="HTH araC/xylS-type" evidence="4">
    <location>
        <begin position="202"/>
        <end position="300"/>
    </location>
</feature>
<dbReference type="GeneID" id="66454915"/>
<dbReference type="PROSITE" id="PS01124">
    <property type="entry name" value="HTH_ARAC_FAMILY_2"/>
    <property type="match status" value="1"/>
</dbReference>
<dbReference type="Proteomes" id="UP000249070">
    <property type="component" value="Unassembled WGS sequence"/>
</dbReference>
<dbReference type="GO" id="GO:0043565">
    <property type="term" value="F:sequence-specific DNA binding"/>
    <property type="evidence" value="ECO:0007669"/>
    <property type="project" value="InterPro"/>
</dbReference>
<reference evidence="7 11" key="3">
    <citation type="submission" date="2018-05" db="EMBL/GenBank/DDBJ databases">
        <title>Vancomycin-resistant Enterococcus faecium strain from Chelyabinsk, Russia.</title>
        <authorList>
            <person name="Gostev V."/>
            <person name="Goncharov A."/>
            <person name="Kolodzhieva V."/>
            <person name="Suvorov A."/>
            <person name="Sidorenko S."/>
            <person name="Zueva L."/>
        </authorList>
    </citation>
    <scope>NUCLEOTIDE SEQUENCE [LARGE SCALE GENOMIC DNA]</scope>
    <source>
        <strain evidence="7 11">20</strain>
    </source>
</reference>
<dbReference type="AlphaFoldDB" id="A0A133CTS1"/>
<accession>A0A133CTS1</accession>
<dbReference type="Gene3D" id="1.10.10.60">
    <property type="entry name" value="Homeodomain-like"/>
    <property type="match status" value="2"/>
</dbReference>
<dbReference type="EMBL" id="WEFP01000002">
    <property type="protein sequence ID" value="KAB7572828.1"/>
    <property type="molecule type" value="Genomic_DNA"/>
</dbReference>
<dbReference type="RefSeq" id="WP_002296511.1">
    <property type="nucleotide sequence ID" value="NZ_AP022341.1"/>
</dbReference>
<keyword evidence="3" id="KW-0804">Transcription</keyword>
<organism evidence="6 10">
    <name type="scientific">Enterococcus faecium</name>
    <name type="common">Streptococcus faecium</name>
    <dbReference type="NCBI Taxonomy" id="1352"/>
    <lineage>
        <taxon>Bacteria</taxon>
        <taxon>Bacillati</taxon>
        <taxon>Bacillota</taxon>
        <taxon>Bacilli</taxon>
        <taxon>Lactobacillales</taxon>
        <taxon>Enterococcaceae</taxon>
        <taxon>Enterococcus</taxon>
    </lineage>
</organism>
<dbReference type="InterPro" id="IPR009057">
    <property type="entry name" value="Homeodomain-like_sf"/>
</dbReference>
<proteinExistence type="predicted"/>
<dbReference type="SUPFAM" id="SSF46689">
    <property type="entry name" value="Homeodomain-like"/>
    <property type="match status" value="2"/>
</dbReference>
<comment type="caution">
    <text evidence="6">The sequence shown here is derived from an EMBL/GenBank/DDBJ whole genome shotgun (WGS) entry which is preliminary data.</text>
</comment>
<dbReference type="GO" id="GO:0003700">
    <property type="term" value="F:DNA-binding transcription factor activity"/>
    <property type="evidence" value="ECO:0007669"/>
    <property type="project" value="InterPro"/>
</dbReference>
<evidence type="ECO:0000313" key="9">
    <source>
        <dbReference type="Proteomes" id="UP000183509"/>
    </source>
</evidence>
<protein>
    <submittedName>
        <fullName evidence="6">AraC family transcriptional regulator</fullName>
    </submittedName>
    <submittedName>
        <fullName evidence="5">Helix-turn-helix transcriptional regulator</fullName>
    </submittedName>
</protein>
<dbReference type="Proteomes" id="UP000191171">
    <property type="component" value="Unassembled WGS sequence"/>
</dbReference>
<dbReference type="Pfam" id="PF12833">
    <property type="entry name" value="HTH_18"/>
    <property type="match status" value="1"/>
</dbReference>
<dbReference type="PANTHER" id="PTHR43280:SF28">
    <property type="entry name" value="HTH-TYPE TRANSCRIPTIONAL ACTIVATOR RHAS"/>
    <property type="match status" value="1"/>
</dbReference>
<dbReference type="OMA" id="DYFSSHY"/>
<name>A0A133CTS1_ENTFC</name>
<dbReference type="SMART" id="SM00342">
    <property type="entry name" value="HTH_ARAC"/>
    <property type="match status" value="1"/>
</dbReference>
<evidence type="ECO:0000313" key="11">
    <source>
        <dbReference type="Proteomes" id="UP000249070"/>
    </source>
</evidence>
<dbReference type="EMBL" id="QHGU01000034">
    <property type="protein sequence ID" value="PZM55665.1"/>
    <property type="molecule type" value="Genomic_DNA"/>
</dbReference>
<dbReference type="PANTHER" id="PTHR43280">
    <property type="entry name" value="ARAC-FAMILY TRANSCRIPTIONAL REGULATOR"/>
    <property type="match status" value="1"/>
</dbReference>
<dbReference type="Proteomes" id="UP000183509">
    <property type="component" value="Unassembled WGS sequence"/>
</dbReference>
<evidence type="ECO:0000313" key="12">
    <source>
        <dbReference type="Proteomes" id="UP000469871"/>
    </source>
</evidence>
<evidence type="ECO:0000313" key="5">
    <source>
        <dbReference type="EMBL" id="KAB7572828.1"/>
    </source>
</evidence>
<dbReference type="InterPro" id="IPR018060">
    <property type="entry name" value="HTH_AraC"/>
</dbReference>
<keyword evidence="1" id="KW-0805">Transcription regulation</keyword>
<gene>
    <name evidence="6" type="ORF">B1P95_04275</name>
    <name evidence="7" type="ORF">DKP91_08270</name>
    <name evidence="8" type="ORF">DTPHA_600446</name>
    <name evidence="5" type="ORF">GBM73_13545</name>
</gene>
<evidence type="ECO:0000313" key="6">
    <source>
        <dbReference type="EMBL" id="OOL83398.1"/>
    </source>
</evidence>
<evidence type="ECO:0000256" key="2">
    <source>
        <dbReference type="ARBA" id="ARBA00023125"/>
    </source>
</evidence>
<evidence type="ECO:0000256" key="1">
    <source>
        <dbReference type="ARBA" id="ARBA00023015"/>
    </source>
</evidence>
<reference evidence="8 9" key="1">
    <citation type="submission" date="2016-04" db="EMBL/GenBank/DDBJ databases">
        <authorList>
            <person name="Millard A."/>
        </authorList>
    </citation>
    <scope>NUCLEOTIDE SEQUENCE [LARGE SCALE GENOMIC DNA]</scope>
    <source>
        <strain evidence="8">Isolate 22</strain>
    </source>
</reference>